<dbReference type="Proteomes" id="UP001060641">
    <property type="component" value="Segment"/>
</dbReference>
<keyword evidence="2" id="KW-1185">Reference proteome</keyword>
<proteinExistence type="predicted"/>
<accession>A0A977XSJ0</accession>
<dbReference type="EMBL" id="OP267563">
    <property type="protein sequence ID" value="UXQ90591.1"/>
    <property type="molecule type" value="Genomic_DNA"/>
</dbReference>
<evidence type="ECO:0000313" key="1">
    <source>
        <dbReference type="EMBL" id="UXQ90591.1"/>
    </source>
</evidence>
<name>A0A977XSJ0_9CAUD</name>
<organism evidence="1 2">
    <name type="scientific">Klebsiella phage GZ9</name>
    <dbReference type="NCBI Taxonomy" id="2981548"/>
    <lineage>
        <taxon>Viruses</taxon>
        <taxon>Duplodnaviria</taxon>
        <taxon>Heunggongvirae</taxon>
        <taxon>Uroviricota</taxon>
        <taxon>Caudoviricetes</taxon>
        <taxon>Drexlerviridae</taxon>
        <taxon>Webervirus</taxon>
        <taxon>Webervirus GZ9</taxon>
    </lineage>
</organism>
<reference evidence="1" key="1">
    <citation type="submission" date="2022-08" db="EMBL/GenBank/DDBJ databases">
        <title>Potential of phage cocktail in the treatment of multidrug-resistant Klebsiella pneumoniae pulmonary infection in mice.</title>
        <authorList>
            <person name="Gou Z."/>
            <person name="Lu S."/>
            <person name="Sun F."/>
            <person name="Xia P."/>
        </authorList>
    </citation>
    <scope>NUCLEOTIDE SEQUENCE</scope>
</reference>
<protein>
    <submittedName>
        <fullName evidence="1">Uncharacterized protein</fullName>
    </submittedName>
</protein>
<sequence length="50" mass="6064">MHIYAYLLIHHKISVIFSRNKFSGFYYKKHRRSGVFIYANRCCERLALIV</sequence>
<evidence type="ECO:0000313" key="2">
    <source>
        <dbReference type="Proteomes" id="UP001060641"/>
    </source>
</evidence>